<protein>
    <submittedName>
        <fullName evidence="6">Alpha-D-glucose phosphate-specific phosphoglucomutase</fullName>
    </submittedName>
</protein>
<dbReference type="InterPro" id="IPR016055">
    <property type="entry name" value="A-D-PHexomutase_a/b/a-I/II/III"/>
</dbReference>
<dbReference type="InterPro" id="IPR005843">
    <property type="entry name" value="A-D-PHexomutase_C"/>
</dbReference>
<evidence type="ECO:0000259" key="4">
    <source>
        <dbReference type="Pfam" id="PF00408"/>
    </source>
</evidence>
<feature type="domain" description="Alpha-D-phosphohexomutase C-terminal" evidence="4">
    <location>
        <begin position="119"/>
        <end position="162"/>
    </location>
</feature>
<evidence type="ECO:0000256" key="2">
    <source>
        <dbReference type="ARBA" id="ARBA00022842"/>
    </source>
</evidence>
<dbReference type="SUPFAM" id="SSF53738">
    <property type="entry name" value="Phosphoglucomutase, first 3 domains"/>
    <property type="match status" value="1"/>
</dbReference>
<keyword evidence="1" id="KW-0479">Metal-binding</keyword>
<organism evidence="6 7">
    <name type="scientific">Pseudomonas palleroniana</name>
    <dbReference type="NCBI Taxonomy" id="191390"/>
    <lineage>
        <taxon>Bacteria</taxon>
        <taxon>Pseudomonadati</taxon>
        <taxon>Pseudomonadota</taxon>
        <taxon>Gammaproteobacteria</taxon>
        <taxon>Pseudomonadales</taxon>
        <taxon>Pseudomonadaceae</taxon>
        <taxon>Pseudomonas</taxon>
    </lineage>
</organism>
<evidence type="ECO:0000259" key="5">
    <source>
        <dbReference type="Pfam" id="PF02880"/>
    </source>
</evidence>
<dbReference type="GO" id="GO:0005975">
    <property type="term" value="P:carbohydrate metabolic process"/>
    <property type="evidence" value="ECO:0007669"/>
    <property type="project" value="InterPro"/>
</dbReference>
<dbReference type="SUPFAM" id="SSF55957">
    <property type="entry name" value="Phosphoglucomutase, C-terminal domain"/>
    <property type="match status" value="1"/>
</dbReference>
<gene>
    <name evidence="6" type="ORF">F7R03_30185</name>
</gene>
<feature type="domain" description="Alpha-D-phosphohexomutase alpha/beta/alpha" evidence="5">
    <location>
        <begin position="1"/>
        <end position="66"/>
    </location>
</feature>
<name>A0A6H9RUA2_9PSED</name>
<accession>A0A6H9RUA2</accession>
<keyword evidence="3" id="KW-0413">Isomerase</keyword>
<evidence type="ECO:0000313" key="6">
    <source>
        <dbReference type="EMBL" id="KAB0545633.1"/>
    </source>
</evidence>
<dbReference type="InterPro" id="IPR036900">
    <property type="entry name" value="A-D-PHexomutase_C_sf"/>
</dbReference>
<dbReference type="EMBL" id="VZPQ01000424">
    <property type="protein sequence ID" value="KAB0545633.1"/>
    <property type="molecule type" value="Genomic_DNA"/>
</dbReference>
<evidence type="ECO:0000256" key="3">
    <source>
        <dbReference type="ARBA" id="ARBA00023235"/>
    </source>
</evidence>
<feature type="non-terminal residue" evidence="6">
    <location>
        <position position="1"/>
    </location>
</feature>
<comment type="caution">
    <text evidence="6">The sequence shown here is derived from an EMBL/GenBank/DDBJ whole genome shotgun (WGS) entry which is preliminary data.</text>
</comment>
<dbReference type="GO" id="GO:0046872">
    <property type="term" value="F:metal ion binding"/>
    <property type="evidence" value="ECO:0007669"/>
    <property type="project" value="UniProtKB-KW"/>
</dbReference>
<dbReference type="GO" id="GO:0006166">
    <property type="term" value="P:purine ribonucleoside salvage"/>
    <property type="evidence" value="ECO:0007669"/>
    <property type="project" value="TreeGrafter"/>
</dbReference>
<dbReference type="GO" id="GO:0008973">
    <property type="term" value="F:phosphopentomutase activity"/>
    <property type="evidence" value="ECO:0007669"/>
    <property type="project" value="TreeGrafter"/>
</dbReference>
<feature type="non-terminal residue" evidence="6">
    <location>
        <position position="173"/>
    </location>
</feature>
<dbReference type="Pfam" id="PF02880">
    <property type="entry name" value="PGM_PMM_III"/>
    <property type="match status" value="1"/>
</dbReference>
<dbReference type="InterPro" id="IPR005846">
    <property type="entry name" value="A-D-PHexomutase_a/b/a-III"/>
</dbReference>
<reference evidence="6 7" key="1">
    <citation type="submission" date="2019-09" db="EMBL/GenBank/DDBJ databases">
        <title>Draft genome sequences of 48 bacterial type strains from the CCUG.</title>
        <authorList>
            <person name="Tunovic T."/>
            <person name="Pineiro-Iglesias B."/>
            <person name="Unosson C."/>
            <person name="Inganas E."/>
            <person name="Ohlen M."/>
            <person name="Cardew S."/>
            <person name="Jensie-Markopoulos S."/>
            <person name="Salva-Serra F."/>
            <person name="Jaen-Luchoro D."/>
            <person name="Karlsson R."/>
            <person name="Svensson-Stadler L."/>
            <person name="Chun J."/>
            <person name="Moore E."/>
        </authorList>
    </citation>
    <scope>NUCLEOTIDE SEQUENCE [LARGE SCALE GENOMIC DNA]</scope>
    <source>
        <strain evidence="6 7">CCUG 51524</strain>
    </source>
</reference>
<dbReference type="PANTHER" id="PTHR45745">
    <property type="entry name" value="PHOSPHOMANNOMUTASE 45A"/>
    <property type="match status" value="1"/>
</dbReference>
<dbReference type="Gene3D" id="3.30.310.50">
    <property type="entry name" value="Alpha-D-phosphohexomutase, C-terminal domain"/>
    <property type="match status" value="1"/>
</dbReference>
<dbReference type="PANTHER" id="PTHR45745:SF1">
    <property type="entry name" value="PHOSPHOGLUCOMUTASE 2B-RELATED"/>
    <property type="match status" value="1"/>
</dbReference>
<dbReference type="Gene3D" id="3.40.120.10">
    <property type="entry name" value="Alpha-D-Glucose-1,6-Bisphosphate, subunit A, domain 3"/>
    <property type="match status" value="1"/>
</dbReference>
<evidence type="ECO:0000313" key="7">
    <source>
        <dbReference type="Proteomes" id="UP000423257"/>
    </source>
</evidence>
<evidence type="ECO:0000256" key="1">
    <source>
        <dbReference type="ARBA" id="ARBA00022723"/>
    </source>
</evidence>
<keyword evidence="2" id="KW-0460">Magnesium</keyword>
<sequence length="173" mass="18387">FKWFADGLFDGSLGFGGEESAGASFLRKDGGVWSTDKDGLIPALLAAEMTARTGRDPSQAYRALTDELGEPFSVRVDAKASPQQKALLSKLSPDQVTSTELAGEKIQHILSHAPGNDQAIGGLKVMTENGWFAARPSGTEDIYKIYAESFIGDAHLKQLVAEAQTLVDGAITS</sequence>
<proteinExistence type="predicted"/>
<dbReference type="AlphaFoldDB" id="A0A6H9RUA2"/>
<dbReference type="Proteomes" id="UP000423257">
    <property type="component" value="Unassembled WGS sequence"/>
</dbReference>
<dbReference type="Pfam" id="PF00408">
    <property type="entry name" value="PGM_PMM_IV"/>
    <property type="match status" value="1"/>
</dbReference>